<keyword evidence="1" id="KW-0378">Hydrolase</keyword>
<reference evidence="1" key="1">
    <citation type="submission" date="2022-05" db="EMBL/GenBank/DDBJ databases">
        <title>Comparative Genomics of Spacecraft Associated Microbes.</title>
        <authorList>
            <person name="Tran M.T."/>
            <person name="Wright A."/>
            <person name="Seuylemezian A."/>
            <person name="Eisen J."/>
            <person name="Coil D."/>
        </authorList>
    </citation>
    <scope>NUCLEOTIDE SEQUENCE</scope>
    <source>
        <strain evidence="1">FAIRING 10M-2.2</strain>
    </source>
</reference>
<gene>
    <name evidence="1" type="ORF">M3215_07125</name>
</gene>
<sequence length="191" mass="21858">MPNKKEMRTFEITGLQTRDATDTESNMISGYAAVFNSPTSIGDWFTETIAPGAFSRAISENNDIRALFNHDWNNVLGRTKSGTLRLFEDERGLKFEVDLPNTSVAHDLVESMRRGDINQCSFGFRATEEIWDYNVEPALRTIQEVELYEVSVVSIPAYEDTEVSLRSKEIDKEVEQRTKILKQINQLLEEK</sequence>
<name>A0ACC6A3W5_9BACI</name>
<accession>A0ACC6A3W5</accession>
<organism evidence="1 2">
    <name type="scientific">Bacillus cytotoxicus</name>
    <dbReference type="NCBI Taxonomy" id="580165"/>
    <lineage>
        <taxon>Bacteria</taxon>
        <taxon>Bacillati</taxon>
        <taxon>Bacillota</taxon>
        <taxon>Bacilli</taxon>
        <taxon>Bacillales</taxon>
        <taxon>Bacillaceae</taxon>
        <taxon>Bacillus</taxon>
        <taxon>Bacillus cereus group</taxon>
    </lineage>
</organism>
<dbReference type="EMBL" id="JAMBOP010000006">
    <property type="protein sequence ID" value="MCM3735596.1"/>
    <property type="molecule type" value="Genomic_DNA"/>
</dbReference>
<comment type="caution">
    <text evidence="1">The sequence shown here is derived from an EMBL/GenBank/DDBJ whole genome shotgun (WGS) entry which is preliminary data.</text>
</comment>
<evidence type="ECO:0000313" key="1">
    <source>
        <dbReference type="EMBL" id="MCM3735596.1"/>
    </source>
</evidence>
<protein>
    <submittedName>
        <fullName evidence="1">HK97 family phage prohead protease</fullName>
    </submittedName>
</protein>
<dbReference type="Proteomes" id="UP001202289">
    <property type="component" value="Unassembled WGS sequence"/>
</dbReference>
<keyword evidence="1" id="KW-0645">Protease</keyword>
<proteinExistence type="predicted"/>
<keyword evidence="2" id="KW-1185">Reference proteome</keyword>
<evidence type="ECO:0000313" key="2">
    <source>
        <dbReference type="Proteomes" id="UP001202289"/>
    </source>
</evidence>